<gene>
    <name evidence="1" type="ORF">J2S14_004407</name>
</gene>
<keyword evidence="2" id="KW-1185">Reference proteome</keyword>
<accession>A0ABU0DB42</accession>
<protein>
    <submittedName>
        <fullName evidence="1">Uncharacterized protein</fullName>
    </submittedName>
</protein>
<sequence length="33" mass="3950">MMNRLFSVIESKKIYESVNLNHDFCYQLQEPTA</sequence>
<evidence type="ECO:0000313" key="2">
    <source>
        <dbReference type="Proteomes" id="UP001232343"/>
    </source>
</evidence>
<name>A0ABU0DB42_9BACI</name>
<dbReference type="EMBL" id="JAUSUO010000017">
    <property type="protein sequence ID" value="MDQ0345551.1"/>
    <property type="molecule type" value="Genomic_DNA"/>
</dbReference>
<comment type="caution">
    <text evidence="1">The sequence shown here is derived from an EMBL/GenBank/DDBJ whole genome shotgun (WGS) entry which is preliminary data.</text>
</comment>
<reference evidence="1 2" key="1">
    <citation type="submission" date="2023-07" db="EMBL/GenBank/DDBJ databases">
        <title>Genomic Encyclopedia of Type Strains, Phase IV (KMG-IV): sequencing the most valuable type-strain genomes for metagenomic binning, comparative biology and taxonomic classification.</title>
        <authorList>
            <person name="Goeker M."/>
        </authorList>
    </citation>
    <scope>NUCLEOTIDE SEQUENCE [LARGE SCALE GENOMIC DNA]</scope>
    <source>
        <strain evidence="1 2">DSM 27848</strain>
    </source>
</reference>
<dbReference type="Proteomes" id="UP001232343">
    <property type="component" value="Unassembled WGS sequence"/>
</dbReference>
<evidence type="ECO:0000313" key="1">
    <source>
        <dbReference type="EMBL" id="MDQ0345551.1"/>
    </source>
</evidence>
<organism evidence="1 2">
    <name type="scientific">Lederbergia wuyishanensis</name>
    <dbReference type="NCBI Taxonomy" id="1347903"/>
    <lineage>
        <taxon>Bacteria</taxon>
        <taxon>Bacillati</taxon>
        <taxon>Bacillota</taxon>
        <taxon>Bacilli</taxon>
        <taxon>Bacillales</taxon>
        <taxon>Bacillaceae</taxon>
        <taxon>Lederbergia</taxon>
    </lineage>
</organism>
<proteinExistence type="predicted"/>